<dbReference type="Proteomes" id="UP000594380">
    <property type="component" value="Unassembled WGS sequence"/>
</dbReference>
<gene>
    <name evidence="1" type="ORF">G5S42_03260</name>
</gene>
<accession>A0A7Y6JU74</accession>
<dbReference type="AlphaFoldDB" id="A0A7Y6JU74"/>
<dbReference type="GeneID" id="301099364"/>
<evidence type="ECO:0000313" key="1">
    <source>
        <dbReference type="EMBL" id="NUX98776.1"/>
    </source>
</evidence>
<protein>
    <recommendedName>
        <fullName evidence="3">N-acetyltransferase domain-containing protein</fullName>
    </recommendedName>
</protein>
<dbReference type="RefSeq" id="WP_176105512.1">
    <property type="nucleotide sequence ID" value="NZ_JAALDK010000001.1"/>
</dbReference>
<organism evidence="1 2">
    <name type="scientific">Paraburkholderia youngii</name>
    <dbReference type="NCBI Taxonomy" id="2782701"/>
    <lineage>
        <taxon>Bacteria</taxon>
        <taxon>Pseudomonadati</taxon>
        <taxon>Pseudomonadota</taxon>
        <taxon>Betaproteobacteria</taxon>
        <taxon>Burkholderiales</taxon>
        <taxon>Burkholderiaceae</taxon>
        <taxon>Paraburkholderia</taxon>
    </lineage>
</organism>
<dbReference type="EMBL" id="JAALDK010000001">
    <property type="protein sequence ID" value="NUX98776.1"/>
    <property type="molecule type" value="Genomic_DNA"/>
</dbReference>
<name>A0A7Y6JU74_9BURK</name>
<comment type="caution">
    <text evidence="1">The sequence shown here is derived from an EMBL/GenBank/DDBJ whole genome shotgun (WGS) entry which is preliminary data.</text>
</comment>
<evidence type="ECO:0008006" key="3">
    <source>
        <dbReference type="Google" id="ProtNLM"/>
    </source>
</evidence>
<sequence>MAAKWSTDWTAADKATIRAALDRQYAGMQSPDAKAWYGTVDPDHVYHVICETKAFESILLNGYLLCMVLDYPWWTRSVKVLHEQMLLKVDPNAWNLRSVIREMVNLGRITGAAGIASGTALSTNDRRLARVYERFGFQTTDHSLYLAL</sequence>
<reference evidence="1 2" key="1">
    <citation type="submission" date="2020-02" db="EMBL/GenBank/DDBJ databases">
        <title>Paraburkholderia simonii sp. nov. and Paraburkholderia youngii sp. nov. Brazilian and Mexican Mimosa-associated rhizobia.</title>
        <authorList>
            <person name="Mavima L."/>
            <person name="Beukes C.W."/>
            <person name="Chan W.Y."/>
            <person name="Palmer M."/>
            <person name="De Meyer S.E."/>
            <person name="James E.K."/>
            <person name="Venter S.N."/>
            <person name="Steenkamp E.T."/>
        </authorList>
    </citation>
    <scope>NUCLEOTIDE SEQUENCE [LARGE SCALE GENOMIC DNA]</scope>
    <source>
        <strain evidence="1 2">JPY169</strain>
    </source>
</reference>
<evidence type="ECO:0000313" key="2">
    <source>
        <dbReference type="Proteomes" id="UP000594380"/>
    </source>
</evidence>
<proteinExistence type="predicted"/>